<reference evidence="1" key="1">
    <citation type="submission" date="2021-03" db="EMBL/GenBank/DDBJ databases">
        <authorList>
            <person name="Alouane T."/>
            <person name="Langin T."/>
            <person name="Bonhomme L."/>
        </authorList>
    </citation>
    <scope>NUCLEOTIDE SEQUENCE</scope>
    <source>
        <strain evidence="1">MDC_Fg202</strain>
    </source>
</reference>
<evidence type="ECO:0000313" key="1">
    <source>
        <dbReference type="EMBL" id="CAG1978003.1"/>
    </source>
</evidence>
<protein>
    <submittedName>
        <fullName evidence="1">Uncharacterized protein</fullName>
    </submittedName>
</protein>
<feature type="non-terminal residue" evidence="1">
    <location>
        <position position="1"/>
    </location>
</feature>
<dbReference type="EMBL" id="CAJPIJ010000108">
    <property type="protein sequence ID" value="CAG1978003.1"/>
    <property type="molecule type" value="Genomic_DNA"/>
</dbReference>
<comment type="caution">
    <text evidence="1">The sequence shown here is derived from an EMBL/GenBank/DDBJ whole genome shotgun (WGS) entry which is preliminary data.</text>
</comment>
<gene>
    <name evidence="1" type="ORF">MDCFG202_LOCUS170689</name>
</gene>
<accession>A0A9N8NI81</accession>
<proteinExistence type="predicted"/>
<dbReference type="AlphaFoldDB" id="A0A9N8NI81"/>
<evidence type="ECO:0000313" key="2">
    <source>
        <dbReference type="Proteomes" id="UP000746612"/>
    </source>
</evidence>
<name>A0A9N8NI81_GIBZA</name>
<sequence>VPTRVNGVVRHAQLTIQGCLMDVEIIYRISEFNASSLSIALLCHLNILKTPCVRYCFGSGYGIDIVQKMYLVLSGSKWVAIVISTEIKRRTPDGAGQLQVACSSKWTVPSQKGPQFSQSPNFYTFY</sequence>
<organism evidence="1 2">
    <name type="scientific">Gibberella zeae</name>
    <name type="common">Wheat head blight fungus</name>
    <name type="synonym">Fusarium graminearum</name>
    <dbReference type="NCBI Taxonomy" id="5518"/>
    <lineage>
        <taxon>Eukaryota</taxon>
        <taxon>Fungi</taxon>
        <taxon>Dikarya</taxon>
        <taxon>Ascomycota</taxon>
        <taxon>Pezizomycotina</taxon>
        <taxon>Sordariomycetes</taxon>
        <taxon>Hypocreomycetidae</taxon>
        <taxon>Hypocreales</taxon>
        <taxon>Nectriaceae</taxon>
        <taxon>Fusarium</taxon>
    </lineage>
</organism>
<dbReference type="Proteomes" id="UP000746612">
    <property type="component" value="Unassembled WGS sequence"/>
</dbReference>